<name>A0A422NG68_9TRYP</name>
<accession>A0A422NG68</accession>
<comment type="caution">
    <text evidence="4">The sequence shown here is derived from an EMBL/GenBank/DDBJ whole genome shotgun (WGS) entry which is preliminary data.</text>
</comment>
<keyword evidence="1" id="KW-0862">Zinc</keyword>
<proteinExistence type="predicted"/>
<evidence type="ECO:0000256" key="1">
    <source>
        <dbReference type="PROSITE-ProRule" id="PRU00723"/>
    </source>
</evidence>
<dbReference type="AlphaFoldDB" id="A0A422NG68"/>
<dbReference type="InterPro" id="IPR000571">
    <property type="entry name" value="Znf_CCCH"/>
</dbReference>
<dbReference type="PANTHER" id="PTHR37562">
    <property type="entry name" value="C3H1-TYPE DOMAIN-CONTAINING PROTEIN-RELATED"/>
    <property type="match status" value="1"/>
</dbReference>
<feature type="domain" description="C3H1-type" evidence="3">
    <location>
        <begin position="49"/>
        <end position="79"/>
    </location>
</feature>
<evidence type="ECO:0000259" key="3">
    <source>
        <dbReference type="PROSITE" id="PS50103"/>
    </source>
</evidence>
<dbReference type="PROSITE" id="PS50103">
    <property type="entry name" value="ZF_C3H1"/>
    <property type="match status" value="1"/>
</dbReference>
<feature type="region of interest" description="Disordered" evidence="2">
    <location>
        <begin position="201"/>
        <end position="224"/>
    </location>
</feature>
<evidence type="ECO:0000313" key="5">
    <source>
        <dbReference type="Proteomes" id="UP000284403"/>
    </source>
</evidence>
<keyword evidence="1" id="KW-0479">Metal-binding</keyword>
<evidence type="ECO:0000313" key="4">
    <source>
        <dbReference type="EMBL" id="RNF04464.1"/>
    </source>
</evidence>
<feature type="compositionally biased region" description="Polar residues" evidence="2">
    <location>
        <begin position="265"/>
        <end position="274"/>
    </location>
</feature>
<feature type="zinc finger region" description="C3H1-type" evidence="1">
    <location>
        <begin position="49"/>
        <end position="79"/>
    </location>
</feature>
<dbReference type="GO" id="GO:0008270">
    <property type="term" value="F:zinc ion binding"/>
    <property type="evidence" value="ECO:0007669"/>
    <property type="project" value="UniProtKB-KW"/>
</dbReference>
<sequence length="320" mass="35581">MEALGGEGTVKPTVSCQNGCVLVVDSALTHIYMVPSHSVVHLPPAKSPASRVMFCRNYKRFEADSCAMGKSCKFVHADVDLGTLKAQAIHVNYTWRNEEFCMYKRLPPGDFLDVLLPNGKPPAVRFRSEYILATRGAYSACKVKAQAPSHCAHYYFNYLCNRGEDCGFIHALYVDPNITEVYKRASGRSHRLRVPTALKLPTESAVNNNNPQRRPRQDDLTGLHPNPLMLDKVLNRGEGESFVPTVAAQSPNSWTRLNSSSSTSVDGPQHSSSGEEAVTDLKLCVSDSEPLQAAREVQCNGRTSDRRRCRVYRHDPYHSI</sequence>
<feature type="compositionally biased region" description="Low complexity" evidence="2">
    <location>
        <begin position="250"/>
        <end position="264"/>
    </location>
</feature>
<protein>
    <recommendedName>
        <fullName evidence="3">C3H1-type domain-containing protein</fullName>
    </recommendedName>
</protein>
<gene>
    <name evidence="4" type="ORF">Tco025E_07958</name>
</gene>
<dbReference type="GeneID" id="40321569"/>
<dbReference type="OrthoDB" id="273228at2759"/>
<dbReference type="Proteomes" id="UP000284403">
    <property type="component" value="Unassembled WGS sequence"/>
</dbReference>
<keyword evidence="1" id="KW-0863">Zinc-finger</keyword>
<organism evidence="4 5">
    <name type="scientific">Trypanosoma conorhini</name>
    <dbReference type="NCBI Taxonomy" id="83891"/>
    <lineage>
        <taxon>Eukaryota</taxon>
        <taxon>Discoba</taxon>
        <taxon>Euglenozoa</taxon>
        <taxon>Kinetoplastea</taxon>
        <taxon>Metakinetoplastina</taxon>
        <taxon>Trypanosomatida</taxon>
        <taxon>Trypanosomatidae</taxon>
        <taxon>Trypanosoma</taxon>
    </lineage>
</organism>
<dbReference type="EMBL" id="MKKU01000677">
    <property type="protein sequence ID" value="RNF04464.1"/>
    <property type="molecule type" value="Genomic_DNA"/>
</dbReference>
<evidence type="ECO:0000256" key="2">
    <source>
        <dbReference type="SAM" id="MobiDB-lite"/>
    </source>
</evidence>
<dbReference type="RefSeq" id="XP_029225055.1">
    <property type="nucleotide sequence ID" value="XM_029374816.1"/>
</dbReference>
<dbReference type="PANTHER" id="PTHR37562:SF5">
    <property type="entry name" value="C3H1-TYPE DOMAIN-CONTAINING PROTEIN"/>
    <property type="match status" value="1"/>
</dbReference>
<feature type="region of interest" description="Disordered" evidence="2">
    <location>
        <begin position="244"/>
        <end position="277"/>
    </location>
</feature>
<keyword evidence="5" id="KW-1185">Reference proteome</keyword>
<reference evidence="4 5" key="1">
    <citation type="journal article" date="2018" name="BMC Genomics">
        <title>Genomic comparison of Trypanosoma conorhini and Trypanosoma rangeli to Trypanosoma cruzi strains of high and low virulence.</title>
        <authorList>
            <person name="Bradwell K.R."/>
            <person name="Koparde V.N."/>
            <person name="Matveyev A.V."/>
            <person name="Serrano M.G."/>
            <person name="Alves J.M."/>
            <person name="Parikh H."/>
            <person name="Huang B."/>
            <person name="Lee V."/>
            <person name="Espinosa-Alvarez O."/>
            <person name="Ortiz P.A."/>
            <person name="Costa-Martins A.G."/>
            <person name="Teixeira M.M."/>
            <person name="Buck G.A."/>
        </authorList>
    </citation>
    <scope>NUCLEOTIDE SEQUENCE [LARGE SCALE GENOMIC DNA]</scope>
    <source>
        <strain evidence="4 5">025E</strain>
    </source>
</reference>